<dbReference type="Pfam" id="PF00877">
    <property type="entry name" value="NLPC_P60"/>
    <property type="match status" value="1"/>
</dbReference>
<dbReference type="InterPro" id="IPR000064">
    <property type="entry name" value="NLP_P60_dom"/>
</dbReference>
<evidence type="ECO:0000256" key="1">
    <source>
        <dbReference type="ARBA" id="ARBA00007074"/>
    </source>
</evidence>
<dbReference type="GO" id="GO:0006508">
    <property type="term" value="P:proteolysis"/>
    <property type="evidence" value="ECO:0007669"/>
    <property type="project" value="UniProtKB-KW"/>
</dbReference>
<organism evidence="7 8">
    <name type="scientific">Hallella mizrahii</name>
    <dbReference type="NCBI Taxonomy" id="2606637"/>
    <lineage>
        <taxon>Bacteria</taxon>
        <taxon>Pseudomonadati</taxon>
        <taxon>Bacteroidota</taxon>
        <taxon>Bacteroidia</taxon>
        <taxon>Bacteroidales</taxon>
        <taxon>Prevotellaceae</taxon>
        <taxon>Hallella</taxon>
    </lineage>
</organism>
<evidence type="ECO:0000259" key="6">
    <source>
        <dbReference type="PROSITE" id="PS51935"/>
    </source>
</evidence>
<reference evidence="7 8" key="1">
    <citation type="submission" date="2019-08" db="EMBL/GenBank/DDBJ databases">
        <title>In-depth cultivation of the pig gut microbiome towards novel bacterial diversity and tailored functional studies.</title>
        <authorList>
            <person name="Wylensek D."/>
            <person name="Hitch T.C.A."/>
            <person name="Clavel T."/>
        </authorList>
    </citation>
    <scope>NUCLEOTIDE SEQUENCE [LARGE SCALE GENOMIC DNA]</scope>
    <source>
        <strain evidence="7 8">LKV-178-WT-2A</strain>
    </source>
</reference>
<keyword evidence="8" id="KW-1185">Reference proteome</keyword>
<feature type="chain" id="PRO_5029717203" evidence="5">
    <location>
        <begin position="24"/>
        <end position="185"/>
    </location>
</feature>
<keyword evidence="2" id="KW-0645">Protease</keyword>
<proteinExistence type="inferred from homology"/>
<name>A0A7K0KDF8_9BACT</name>
<dbReference type="PANTHER" id="PTHR47053">
    <property type="entry name" value="MUREIN DD-ENDOPEPTIDASE MEPH-RELATED"/>
    <property type="match status" value="1"/>
</dbReference>
<comment type="caution">
    <text evidence="7">The sequence shown here is derived from an EMBL/GenBank/DDBJ whole genome shotgun (WGS) entry which is preliminary data.</text>
</comment>
<keyword evidence="5" id="KW-0732">Signal</keyword>
<keyword evidence="3" id="KW-0378">Hydrolase</keyword>
<gene>
    <name evidence="7" type="ORF">FYJ73_04585</name>
</gene>
<evidence type="ECO:0000256" key="4">
    <source>
        <dbReference type="ARBA" id="ARBA00022807"/>
    </source>
</evidence>
<dbReference type="PANTHER" id="PTHR47053:SF1">
    <property type="entry name" value="MUREIN DD-ENDOPEPTIDASE MEPH-RELATED"/>
    <property type="match status" value="1"/>
</dbReference>
<evidence type="ECO:0000256" key="5">
    <source>
        <dbReference type="SAM" id="SignalP"/>
    </source>
</evidence>
<dbReference type="GO" id="GO:0008234">
    <property type="term" value="F:cysteine-type peptidase activity"/>
    <property type="evidence" value="ECO:0007669"/>
    <property type="project" value="UniProtKB-KW"/>
</dbReference>
<keyword evidence="4" id="KW-0788">Thiol protease</keyword>
<evidence type="ECO:0000256" key="3">
    <source>
        <dbReference type="ARBA" id="ARBA00022801"/>
    </source>
</evidence>
<evidence type="ECO:0000313" key="8">
    <source>
        <dbReference type="Proteomes" id="UP000438914"/>
    </source>
</evidence>
<dbReference type="Gene3D" id="3.90.1720.10">
    <property type="entry name" value="endopeptidase domain like (from Nostoc punctiforme)"/>
    <property type="match status" value="1"/>
</dbReference>
<evidence type="ECO:0000313" key="7">
    <source>
        <dbReference type="EMBL" id="MST83952.1"/>
    </source>
</evidence>
<dbReference type="PROSITE" id="PS51935">
    <property type="entry name" value="NLPC_P60"/>
    <property type="match status" value="1"/>
</dbReference>
<dbReference type="RefSeq" id="WP_154533536.1">
    <property type="nucleotide sequence ID" value="NZ_VUNG01000007.1"/>
</dbReference>
<accession>A0A7K0KDF8</accession>
<feature type="domain" description="NlpC/P60" evidence="6">
    <location>
        <begin position="57"/>
        <end position="183"/>
    </location>
</feature>
<dbReference type="InterPro" id="IPR051202">
    <property type="entry name" value="Peptidase_C40"/>
</dbReference>
<dbReference type="AlphaFoldDB" id="A0A7K0KDF8"/>
<evidence type="ECO:0000256" key="2">
    <source>
        <dbReference type="ARBA" id="ARBA00022670"/>
    </source>
</evidence>
<protein>
    <submittedName>
        <fullName evidence="7">NlpC/P60 family protein</fullName>
    </submittedName>
</protein>
<dbReference type="Proteomes" id="UP000438914">
    <property type="component" value="Unassembled WGS sequence"/>
</dbReference>
<dbReference type="SUPFAM" id="SSF54001">
    <property type="entry name" value="Cysteine proteinases"/>
    <property type="match status" value="1"/>
</dbReference>
<dbReference type="InterPro" id="IPR038765">
    <property type="entry name" value="Papain-like_cys_pep_sf"/>
</dbReference>
<feature type="signal peptide" evidence="5">
    <location>
        <begin position="1"/>
        <end position="23"/>
    </location>
</feature>
<sequence>MQIKKLVTIASMFVAFAVTPVFAGTGTPENSSANTEEMIPYIMPDEMEHSELEALFNVTGSQIIEKAKDYIGRPYRRGCMGPYAFDCSGFTSFVYKSLNIRLGRSSRDQWQEGLAINDRDDVHVGDLVFFGSSARINHVGIVAEVEGNGDFKFIHASCSNGITISDINENYYDNRYQGARRILNN</sequence>
<dbReference type="EMBL" id="VUNG01000007">
    <property type="protein sequence ID" value="MST83952.1"/>
    <property type="molecule type" value="Genomic_DNA"/>
</dbReference>
<comment type="similarity">
    <text evidence="1">Belongs to the peptidase C40 family.</text>
</comment>